<sequence length="231" mass="26802">MDNFIKYGGSGLSLLFNQMNNNEQNRFEYLDPVTAMIEIGLVSYKSVGTKLGLRHHMLTIQEPWSLHSLQRWINKDDRNQLYHLRCPIVHFHGIRLSFATHSFSKVFEPFLEDLETKVMAGLMRLKSTYDLKMEGSMTTTCLDSCIEFLNKDPPPPIEEYQKYVVSTIPANILRFYQDSTAKWSDADLKILELLFQAIDQKTDKKTQHHLCNTIESYLHAKNVEISTVRPV</sequence>
<accession>A0A6C0BJG2</accession>
<proteinExistence type="predicted"/>
<organism evidence="1">
    <name type="scientific">viral metagenome</name>
    <dbReference type="NCBI Taxonomy" id="1070528"/>
    <lineage>
        <taxon>unclassified sequences</taxon>
        <taxon>metagenomes</taxon>
        <taxon>organismal metagenomes</taxon>
    </lineage>
</organism>
<reference evidence="1" key="1">
    <citation type="journal article" date="2020" name="Nature">
        <title>Giant virus diversity and host interactions through global metagenomics.</title>
        <authorList>
            <person name="Schulz F."/>
            <person name="Roux S."/>
            <person name="Paez-Espino D."/>
            <person name="Jungbluth S."/>
            <person name="Walsh D.A."/>
            <person name="Denef V.J."/>
            <person name="McMahon K.D."/>
            <person name="Konstantinidis K.T."/>
            <person name="Eloe-Fadrosh E.A."/>
            <person name="Kyrpides N.C."/>
            <person name="Woyke T."/>
        </authorList>
    </citation>
    <scope>NUCLEOTIDE SEQUENCE</scope>
    <source>
        <strain evidence="1">GVMAG-M-3300014204-73</strain>
    </source>
</reference>
<dbReference type="AlphaFoldDB" id="A0A6C0BJG2"/>
<evidence type="ECO:0000313" key="1">
    <source>
        <dbReference type="EMBL" id="QHS92507.1"/>
    </source>
</evidence>
<dbReference type="EMBL" id="MN739180">
    <property type="protein sequence ID" value="QHS92507.1"/>
    <property type="molecule type" value="Genomic_DNA"/>
</dbReference>
<name>A0A6C0BJG2_9ZZZZ</name>
<protein>
    <submittedName>
        <fullName evidence="1">Uncharacterized protein</fullName>
    </submittedName>
</protein>